<protein>
    <recommendedName>
        <fullName evidence="4">MSHA biogenesis protein MshJ</fullName>
    </recommendedName>
</protein>
<dbReference type="STRING" id="1117647.M5M_04265"/>
<feature type="transmembrane region" description="Helical" evidence="1">
    <location>
        <begin position="20"/>
        <end position="37"/>
    </location>
</feature>
<dbReference type="RefSeq" id="WP_015046233.1">
    <property type="nucleotide sequence ID" value="NC_018868.3"/>
</dbReference>
<dbReference type="KEGG" id="saga:M5M_04265"/>
<organism evidence="2 3">
    <name type="scientific">Simiduia agarivorans (strain DSM 21679 / JCM 13881 / BCRC 17597 / SA1)</name>
    <dbReference type="NCBI Taxonomy" id="1117647"/>
    <lineage>
        <taxon>Bacteria</taxon>
        <taxon>Pseudomonadati</taxon>
        <taxon>Pseudomonadota</taxon>
        <taxon>Gammaproteobacteria</taxon>
        <taxon>Cellvibrionales</taxon>
        <taxon>Cellvibrionaceae</taxon>
        <taxon>Simiduia</taxon>
    </lineage>
</organism>
<name>K4KIN7_SIMAS</name>
<evidence type="ECO:0000256" key="1">
    <source>
        <dbReference type="SAM" id="Phobius"/>
    </source>
</evidence>
<dbReference type="HOGENOM" id="CLU_102941_0_0_6"/>
<gene>
    <name evidence="2" type="ordered locus">M5M_04265</name>
</gene>
<reference evidence="2 3" key="1">
    <citation type="journal article" date="2013" name="Genome Announc.">
        <title>Complete genome sequence of Simiduia agarivorans SA1(T), a marine bacterium able to degrade a variety of polysaccharides.</title>
        <authorList>
            <person name="Lin S.Y."/>
            <person name="Shieh W.Y."/>
            <person name="Chen J.S."/>
            <person name="Tang S.L."/>
        </authorList>
    </citation>
    <scope>NUCLEOTIDE SEQUENCE [LARGE SCALE GENOMIC DNA]</scope>
    <source>
        <strain evidence="3">DSM 21679 / JCM 13881 / BCRC 17597 / SA1</strain>
    </source>
</reference>
<proteinExistence type="predicted"/>
<keyword evidence="1" id="KW-0812">Transmembrane</keyword>
<evidence type="ECO:0008006" key="4">
    <source>
        <dbReference type="Google" id="ProtNLM"/>
    </source>
</evidence>
<keyword evidence="3" id="KW-1185">Reference proteome</keyword>
<keyword evidence="1" id="KW-0472">Membrane</keyword>
<accession>K4KIN7</accession>
<keyword evidence="1" id="KW-1133">Transmembrane helix</keyword>
<dbReference type="eggNOG" id="COG3167">
    <property type="taxonomic scope" value="Bacteria"/>
</dbReference>
<sequence>MSYQQYREKFDALQMRERVLVLFVAIALIYALWTLLIDDSQSRQYVQLNQQLMATHTKLQEQRSALALAEVTVNADPDAQLKRQVAQLQSDLNALDERLSEAAVGLVPAAELPRILEAMVSQTSGLKLLRLETLPIEQLQLVEVTQAQATGPSTGVFRHAVQVELKGTYFAVRQYVQALQSLDWRFYWDSLEYEVDIYPAGVARLVVYTLSTERGAVGE</sequence>
<dbReference type="Proteomes" id="UP000000466">
    <property type="component" value="Chromosome"/>
</dbReference>
<dbReference type="OrthoDB" id="9151209at2"/>
<evidence type="ECO:0000313" key="3">
    <source>
        <dbReference type="Proteomes" id="UP000000466"/>
    </source>
</evidence>
<dbReference type="EMBL" id="CP003746">
    <property type="protein sequence ID" value="AFU98060.1"/>
    <property type="molecule type" value="Genomic_DNA"/>
</dbReference>
<dbReference type="AlphaFoldDB" id="K4KIN7"/>
<evidence type="ECO:0000313" key="2">
    <source>
        <dbReference type="EMBL" id="AFU98060.1"/>
    </source>
</evidence>